<evidence type="ECO:0000313" key="1">
    <source>
        <dbReference type="EMBL" id="JAH55655.1"/>
    </source>
</evidence>
<accession>A0A0E9TRX8</accession>
<reference evidence="1" key="1">
    <citation type="submission" date="2014-11" db="EMBL/GenBank/DDBJ databases">
        <authorList>
            <person name="Amaro Gonzalez C."/>
        </authorList>
    </citation>
    <scope>NUCLEOTIDE SEQUENCE</scope>
</reference>
<name>A0A0E9TRX8_ANGAN</name>
<dbReference type="AlphaFoldDB" id="A0A0E9TRX8"/>
<protein>
    <submittedName>
        <fullName evidence="1">Uncharacterized protein</fullName>
    </submittedName>
</protein>
<organism evidence="1">
    <name type="scientific">Anguilla anguilla</name>
    <name type="common">European freshwater eel</name>
    <name type="synonym">Muraena anguilla</name>
    <dbReference type="NCBI Taxonomy" id="7936"/>
    <lineage>
        <taxon>Eukaryota</taxon>
        <taxon>Metazoa</taxon>
        <taxon>Chordata</taxon>
        <taxon>Craniata</taxon>
        <taxon>Vertebrata</taxon>
        <taxon>Euteleostomi</taxon>
        <taxon>Actinopterygii</taxon>
        <taxon>Neopterygii</taxon>
        <taxon>Teleostei</taxon>
        <taxon>Anguilliformes</taxon>
        <taxon>Anguillidae</taxon>
        <taxon>Anguilla</taxon>
    </lineage>
</organism>
<reference evidence="1" key="2">
    <citation type="journal article" date="2015" name="Fish Shellfish Immunol.">
        <title>Early steps in the European eel (Anguilla anguilla)-Vibrio vulnificus interaction in the gills: Role of the RtxA13 toxin.</title>
        <authorList>
            <person name="Callol A."/>
            <person name="Pajuelo D."/>
            <person name="Ebbesson L."/>
            <person name="Teles M."/>
            <person name="MacKenzie S."/>
            <person name="Amaro C."/>
        </authorList>
    </citation>
    <scope>NUCLEOTIDE SEQUENCE</scope>
</reference>
<proteinExistence type="predicted"/>
<dbReference type="EMBL" id="GBXM01052922">
    <property type="protein sequence ID" value="JAH55655.1"/>
    <property type="molecule type" value="Transcribed_RNA"/>
</dbReference>
<sequence length="36" mass="4122">MYGFLCFLSMYAMLEPVSCPVSSIERSEIAHLHETE</sequence>